<protein>
    <submittedName>
        <fullName evidence="1">Uncharacterized protein</fullName>
    </submittedName>
</protein>
<proteinExistence type="predicted"/>
<organism evidence="1 2">
    <name type="scientific">Kalanchoe fedtschenkoi</name>
    <name type="common">Lavender scallops</name>
    <name type="synonym">South American air plant</name>
    <dbReference type="NCBI Taxonomy" id="63787"/>
    <lineage>
        <taxon>Eukaryota</taxon>
        <taxon>Viridiplantae</taxon>
        <taxon>Streptophyta</taxon>
        <taxon>Embryophyta</taxon>
        <taxon>Tracheophyta</taxon>
        <taxon>Spermatophyta</taxon>
        <taxon>Magnoliopsida</taxon>
        <taxon>eudicotyledons</taxon>
        <taxon>Gunneridae</taxon>
        <taxon>Pentapetalae</taxon>
        <taxon>Saxifragales</taxon>
        <taxon>Crassulaceae</taxon>
        <taxon>Kalanchoe</taxon>
    </lineage>
</organism>
<keyword evidence="2" id="KW-1185">Reference proteome</keyword>
<dbReference type="Proteomes" id="UP000594263">
    <property type="component" value="Unplaced"/>
</dbReference>
<reference evidence="1" key="1">
    <citation type="submission" date="2021-01" db="UniProtKB">
        <authorList>
            <consortium name="EnsemblPlants"/>
        </authorList>
    </citation>
    <scope>IDENTIFICATION</scope>
</reference>
<evidence type="ECO:0000313" key="1">
    <source>
        <dbReference type="EnsemblPlants" id="Kaladp0055s0077.1.v1.1.CDS.1"/>
    </source>
</evidence>
<dbReference type="AlphaFoldDB" id="A0A7N0U5S1"/>
<sequence length="70" mass="7820">MASTIKRTSHPSFFSFSMNKEFSSYEACTCHTSHLIPNKQLEKAKALLRCPAPVSVTIFFTPSPNTVNKL</sequence>
<dbReference type="Gramene" id="Kaladp0055s0077.1.v1.1">
    <property type="protein sequence ID" value="Kaladp0055s0077.1.v1.1.CDS.1"/>
    <property type="gene ID" value="Kaladp0055s0077.v1.1"/>
</dbReference>
<accession>A0A7N0U5S1</accession>
<name>A0A7N0U5S1_KALFE</name>
<dbReference type="EnsemblPlants" id="Kaladp0055s0077.1.v1.1">
    <property type="protein sequence ID" value="Kaladp0055s0077.1.v1.1.CDS.1"/>
    <property type="gene ID" value="Kaladp0055s0077.v1.1"/>
</dbReference>
<evidence type="ECO:0000313" key="2">
    <source>
        <dbReference type="Proteomes" id="UP000594263"/>
    </source>
</evidence>